<keyword evidence="2" id="KW-1133">Transmembrane helix</keyword>
<feature type="transmembrane region" description="Helical" evidence="2">
    <location>
        <begin position="288"/>
        <end position="309"/>
    </location>
</feature>
<dbReference type="EMBL" id="JAACJP010000002">
    <property type="protein sequence ID" value="KAF5386746.1"/>
    <property type="molecule type" value="Genomic_DNA"/>
</dbReference>
<feature type="signal peptide" evidence="3">
    <location>
        <begin position="1"/>
        <end position="19"/>
    </location>
</feature>
<keyword evidence="2" id="KW-0812">Transmembrane</keyword>
<organism evidence="4 5">
    <name type="scientific">Tricholomella constricta</name>
    <dbReference type="NCBI Taxonomy" id="117010"/>
    <lineage>
        <taxon>Eukaryota</taxon>
        <taxon>Fungi</taxon>
        <taxon>Dikarya</taxon>
        <taxon>Basidiomycota</taxon>
        <taxon>Agaricomycotina</taxon>
        <taxon>Agaricomycetes</taxon>
        <taxon>Agaricomycetidae</taxon>
        <taxon>Agaricales</taxon>
        <taxon>Tricholomatineae</taxon>
        <taxon>Lyophyllaceae</taxon>
        <taxon>Tricholomella</taxon>
    </lineage>
</organism>
<feature type="region of interest" description="Disordered" evidence="1">
    <location>
        <begin position="180"/>
        <end position="286"/>
    </location>
</feature>
<feature type="region of interest" description="Disordered" evidence="1">
    <location>
        <begin position="459"/>
        <end position="484"/>
    </location>
</feature>
<feature type="compositionally biased region" description="Low complexity" evidence="1">
    <location>
        <begin position="321"/>
        <end position="330"/>
    </location>
</feature>
<keyword evidence="2" id="KW-0472">Membrane</keyword>
<dbReference type="OrthoDB" id="2758521at2759"/>
<evidence type="ECO:0000256" key="3">
    <source>
        <dbReference type="SAM" id="SignalP"/>
    </source>
</evidence>
<evidence type="ECO:0000313" key="5">
    <source>
        <dbReference type="Proteomes" id="UP000565441"/>
    </source>
</evidence>
<gene>
    <name evidence="4" type="ORF">D9615_001536</name>
</gene>
<feature type="chain" id="PRO_5034966388" evidence="3">
    <location>
        <begin position="20"/>
        <end position="484"/>
    </location>
</feature>
<name>A0A8H5HNJ8_9AGAR</name>
<feature type="compositionally biased region" description="Pro residues" evidence="1">
    <location>
        <begin position="352"/>
        <end position="366"/>
    </location>
</feature>
<feature type="region of interest" description="Disordered" evidence="1">
    <location>
        <begin position="315"/>
        <end position="377"/>
    </location>
</feature>
<evidence type="ECO:0000256" key="1">
    <source>
        <dbReference type="SAM" id="MobiDB-lite"/>
    </source>
</evidence>
<evidence type="ECO:0000313" key="4">
    <source>
        <dbReference type="EMBL" id="KAF5386746.1"/>
    </source>
</evidence>
<keyword evidence="3" id="KW-0732">Signal</keyword>
<protein>
    <submittedName>
        <fullName evidence="4">Uncharacterized protein</fullName>
    </submittedName>
</protein>
<dbReference type="Gene3D" id="2.60.120.260">
    <property type="entry name" value="Galactose-binding domain-like"/>
    <property type="match status" value="1"/>
</dbReference>
<comment type="caution">
    <text evidence="4">The sequence shown here is derived from an EMBL/GenBank/DDBJ whole genome shotgun (WGS) entry which is preliminary data.</text>
</comment>
<sequence length="484" mass="52638">MHWSSFLIFLLVLLQLADAGPTNRTIDDTLGDSVTGTTPIYKPGRWQGPECTGCAIQPPLDNVFERTYSALTYRNEDPYYASGMSIEFSFKGTAVYVFFILANFVADHITTETLCDFTLDGTSPVRFHHVPSTSKEYQFHSLVYKKENLPNIDHTLLISTSGVDRHVFTSFDYAQYTFDDTPIPVPPPPPVTTTPSITSITSTTSRSDISSSTSSTSITLESQTPNPTSSSNTTTDIPTSGPNPSHGPQTGDQSGSQTGDQTGSQTGDQTGSQSGDQTDPHPGSQTGAIVGGIAGVLFVLFALLLLLYCRRRNKLARSSRARTSTSNRANVPFTIDGLPLSTLNLPQDSRRPQPPNRPASNSPPPYDHSTSSGGDSSEALIRHRQAEIDAQIQGLRQEIYALERTNSTHKPNRRRAALHSSLGRRRSERHEMAQLRAQISAMGAEIGHLQQQLNSDWARGLSDDPPPGYSTVGAPSLRGRDSFV</sequence>
<proteinExistence type="predicted"/>
<dbReference type="Proteomes" id="UP000565441">
    <property type="component" value="Unassembled WGS sequence"/>
</dbReference>
<evidence type="ECO:0000256" key="2">
    <source>
        <dbReference type="SAM" id="Phobius"/>
    </source>
</evidence>
<feature type="compositionally biased region" description="Low complexity" evidence="1">
    <location>
        <begin position="193"/>
        <end position="240"/>
    </location>
</feature>
<dbReference type="AlphaFoldDB" id="A0A8H5HNJ8"/>
<reference evidence="4 5" key="1">
    <citation type="journal article" date="2020" name="ISME J.">
        <title>Uncovering the hidden diversity of litter-decomposition mechanisms in mushroom-forming fungi.</title>
        <authorList>
            <person name="Floudas D."/>
            <person name="Bentzer J."/>
            <person name="Ahren D."/>
            <person name="Johansson T."/>
            <person name="Persson P."/>
            <person name="Tunlid A."/>
        </authorList>
    </citation>
    <scope>NUCLEOTIDE SEQUENCE [LARGE SCALE GENOMIC DNA]</scope>
    <source>
        <strain evidence="4 5">CBS 661.87</strain>
    </source>
</reference>
<feature type="compositionally biased region" description="Polar residues" evidence="1">
    <location>
        <begin position="242"/>
        <end position="286"/>
    </location>
</feature>
<keyword evidence="5" id="KW-1185">Reference proteome</keyword>
<accession>A0A8H5HNJ8</accession>
<feature type="compositionally biased region" description="Pro residues" evidence="1">
    <location>
        <begin position="183"/>
        <end position="192"/>
    </location>
</feature>